<dbReference type="OrthoDB" id="9808674at2"/>
<evidence type="ECO:0000256" key="1">
    <source>
        <dbReference type="ARBA" id="ARBA00004429"/>
    </source>
</evidence>
<dbReference type="InterPro" id="IPR035906">
    <property type="entry name" value="MetI-like_sf"/>
</dbReference>
<dbReference type="GO" id="GO:0043190">
    <property type="term" value="C:ATP-binding cassette (ABC) transporter complex"/>
    <property type="evidence" value="ECO:0007669"/>
    <property type="project" value="InterPro"/>
</dbReference>
<dbReference type="SUPFAM" id="SSF161098">
    <property type="entry name" value="MetI-like"/>
    <property type="match status" value="1"/>
</dbReference>
<reference evidence="11 12" key="1">
    <citation type="submission" date="2019-12" db="EMBL/GenBank/DDBJ databases">
        <title>The genome of Stappia indica PHM037.</title>
        <authorList>
            <person name="Kacar D."/>
            <person name="Galan B."/>
            <person name="Canedo L."/>
            <person name="Rodriguez P."/>
            <person name="de la Calle F."/>
            <person name="Garcia J.L."/>
        </authorList>
    </citation>
    <scope>NUCLEOTIDE SEQUENCE [LARGE SCALE GENOMIC DNA]</scope>
    <source>
        <strain evidence="11 12">PHM037</strain>
    </source>
</reference>
<sequence>MMPDLQGFGPMLAEGTLMTVQVALLSTLFGILIGIAVAMMKLSSSRTARIAGDVYTTIVRGVPALVLILLIYFGGVRAVNGLARWLGHTEHVDINAFVAGVFALSLAFGAYATEVFRGAFQSIPKGQIEAARALGMGRLLTFRRVSLPQVWRIALPGLGNIFLVILKETALVSVIGLEELMRKTEYAVGFTRQPFTFFLAAAFIYLALTIVSMLAIQVLERRASRGLEPVGAA</sequence>
<keyword evidence="5" id="KW-0997">Cell inner membrane</keyword>
<keyword evidence="8 9" id="KW-0472">Membrane</keyword>
<dbReference type="EMBL" id="CP046908">
    <property type="protein sequence ID" value="QGZ37424.1"/>
    <property type="molecule type" value="Genomic_DNA"/>
</dbReference>
<dbReference type="InterPro" id="IPR051613">
    <property type="entry name" value="ABC_transp_permease_HisMQ"/>
</dbReference>
<name>A0A857CEI2_9HYPH</name>
<feature type="transmembrane region" description="Helical" evidence="9">
    <location>
        <begin position="54"/>
        <end position="74"/>
    </location>
</feature>
<evidence type="ECO:0000259" key="10">
    <source>
        <dbReference type="PROSITE" id="PS50928"/>
    </source>
</evidence>
<dbReference type="InterPro" id="IPR010065">
    <property type="entry name" value="AA_ABC_transptr_permease_3TM"/>
</dbReference>
<dbReference type="Pfam" id="PF00528">
    <property type="entry name" value="BPD_transp_1"/>
    <property type="match status" value="1"/>
</dbReference>
<comment type="similarity">
    <text evidence="2">Belongs to the binding-protein-dependent transport system permease family. HisMQ subfamily.</text>
</comment>
<evidence type="ECO:0000256" key="7">
    <source>
        <dbReference type="ARBA" id="ARBA00022989"/>
    </source>
</evidence>
<gene>
    <name evidence="11" type="ORF">GH266_14465</name>
</gene>
<feature type="domain" description="ABC transmembrane type-1" evidence="10">
    <location>
        <begin position="16"/>
        <end position="216"/>
    </location>
</feature>
<feature type="transmembrane region" description="Helical" evidence="9">
    <location>
        <begin position="153"/>
        <end position="175"/>
    </location>
</feature>
<evidence type="ECO:0000256" key="9">
    <source>
        <dbReference type="RuleBase" id="RU363032"/>
    </source>
</evidence>
<comment type="subcellular location">
    <subcellularLocation>
        <location evidence="1">Cell inner membrane</location>
        <topology evidence="1">Multi-pass membrane protein</topology>
    </subcellularLocation>
    <subcellularLocation>
        <location evidence="9">Cell membrane</location>
        <topology evidence="9">Multi-pass membrane protein</topology>
    </subcellularLocation>
</comment>
<evidence type="ECO:0000256" key="5">
    <source>
        <dbReference type="ARBA" id="ARBA00022519"/>
    </source>
</evidence>
<evidence type="ECO:0000256" key="4">
    <source>
        <dbReference type="ARBA" id="ARBA00022475"/>
    </source>
</evidence>
<feature type="transmembrane region" description="Helical" evidence="9">
    <location>
        <begin position="94"/>
        <end position="112"/>
    </location>
</feature>
<evidence type="ECO:0000313" key="11">
    <source>
        <dbReference type="EMBL" id="QGZ37424.1"/>
    </source>
</evidence>
<organism evidence="11 12">
    <name type="scientific">Stappia indica</name>
    <dbReference type="NCBI Taxonomy" id="538381"/>
    <lineage>
        <taxon>Bacteria</taxon>
        <taxon>Pseudomonadati</taxon>
        <taxon>Pseudomonadota</taxon>
        <taxon>Alphaproteobacteria</taxon>
        <taxon>Hyphomicrobiales</taxon>
        <taxon>Stappiaceae</taxon>
        <taxon>Stappia</taxon>
    </lineage>
</organism>
<dbReference type="AlphaFoldDB" id="A0A857CEI2"/>
<dbReference type="Gene3D" id="1.10.3720.10">
    <property type="entry name" value="MetI-like"/>
    <property type="match status" value="1"/>
</dbReference>
<dbReference type="PANTHER" id="PTHR30133">
    <property type="entry name" value="CATIONIC AMINO ACID TRANSPORTER, MEMBRANE COMPONENT"/>
    <property type="match status" value="1"/>
</dbReference>
<keyword evidence="4" id="KW-1003">Cell membrane</keyword>
<protein>
    <submittedName>
        <fullName evidence="11">ABC transporter permease subunit</fullName>
    </submittedName>
</protein>
<feature type="transmembrane region" description="Helical" evidence="9">
    <location>
        <begin position="195"/>
        <end position="216"/>
    </location>
</feature>
<dbReference type="PROSITE" id="PS50928">
    <property type="entry name" value="ABC_TM1"/>
    <property type="match status" value="1"/>
</dbReference>
<evidence type="ECO:0000256" key="2">
    <source>
        <dbReference type="ARBA" id="ARBA00010072"/>
    </source>
</evidence>
<feature type="transmembrane region" description="Helical" evidence="9">
    <location>
        <begin position="20"/>
        <end position="42"/>
    </location>
</feature>
<proteinExistence type="inferred from homology"/>
<dbReference type="KEGG" id="siw:GH266_14465"/>
<keyword evidence="6 9" id="KW-0812">Transmembrane</keyword>
<evidence type="ECO:0000313" key="12">
    <source>
        <dbReference type="Proteomes" id="UP000435648"/>
    </source>
</evidence>
<dbReference type="GO" id="GO:0022857">
    <property type="term" value="F:transmembrane transporter activity"/>
    <property type="evidence" value="ECO:0007669"/>
    <property type="project" value="InterPro"/>
</dbReference>
<keyword evidence="7 9" id="KW-1133">Transmembrane helix</keyword>
<accession>A0A857CEI2</accession>
<evidence type="ECO:0000256" key="8">
    <source>
        <dbReference type="ARBA" id="ARBA00023136"/>
    </source>
</evidence>
<dbReference type="NCBIfam" id="TIGR01726">
    <property type="entry name" value="HEQRo_perm_3TM"/>
    <property type="match status" value="1"/>
</dbReference>
<dbReference type="CDD" id="cd06261">
    <property type="entry name" value="TM_PBP2"/>
    <property type="match status" value="1"/>
</dbReference>
<dbReference type="Proteomes" id="UP000435648">
    <property type="component" value="Chromosome"/>
</dbReference>
<dbReference type="PANTHER" id="PTHR30133:SF2">
    <property type="entry name" value="ARGININE ABC TRANSPORTER PERMEASE PROTEIN ARTQ"/>
    <property type="match status" value="1"/>
</dbReference>
<keyword evidence="3 9" id="KW-0813">Transport</keyword>
<dbReference type="InterPro" id="IPR000515">
    <property type="entry name" value="MetI-like"/>
</dbReference>
<evidence type="ECO:0000256" key="3">
    <source>
        <dbReference type="ARBA" id="ARBA00022448"/>
    </source>
</evidence>
<evidence type="ECO:0000256" key="6">
    <source>
        <dbReference type="ARBA" id="ARBA00022692"/>
    </source>
</evidence>